<reference evidence="2 3" key="1">
    <citation type="journal article" date="2018" name="Nat. Biotechnol.">
        <title>A standardized bacterial taxonomy based on genome phylogeny substantially revises the tree of life.</title>
        <authorList>
            <person name="Parks D.H."/>
            <person name="Chuvochina M."/>
            <person name="Waite D.W."/>
            <person name="Rinke C."/>
            <person name="Skarshewski A."/>
            <person name="Chaumeil P.A."/>
            <person name="Hugenholtz P."/>
        </authorList>
    </citation>
    <scope>NUCLEOTIDE SEQUENCE [LARGE SCALE GENOMIC DNA]</scope>
    <source>
        <strain evidence="2">UBA8844</strain>
    </source>
</reference>
<organism evidence="2 3">
    <name type="scientific">Gemmatimonas aurantiaca</name>
    <dbReference type="NCBI Taxonomy" id="173480"/>
    <lineage>
        <taxon>Bacteria</taxon>
        <taxon>Pseudomonadati</taxon>
        <taxon>Gemmatimonadota</taxon>
        <taxon>Gemmatimonadia</taxon>
        <taxon>Gemmatimonadales</taxon>
        <taxon>Gemmatimonadaceae</taxon>
        <taxon>Gemmatimonas</taxon>
    </lineage>
</organism>
<comment type="caution">
    <text evidence="2">The sequence shown here is derived from an EMBL/GenBank/DDBJ whole genome shotgun (WGS) entry which is preliminary data.</text>
</comment>
<feature type="signal peptide" evidence="1">
    <location>
        <begin position="1"/>
        <end position="20"/>
    </location>
</feature>
<protein>
    <recommendedName>
        <fullName evidence="4">3-keto-disaccharide hydrolase domain-containing protein</fullName>
    </recommendedName>
</protein>
<gene>
    <name evidence="2" type="ORF">DGD08_18570</name>
</gene>
<accession>A0A3D4VDJ9</accession>
<evidence type="ECO:0000256" key="1">
    <source>
        <dbReference type="SAM" id="SignalP"/>
    </source>
</evidence>
<sequence length="241" mass="25473">MRRGAFAVLAAALFAAPVLPALEDDQKHAASGTKPRPQPQASHLAGAVGHWADTTIGTPGIVVNGERWSGQTDPGALRRVSTQLFGSANDSFVKNGTAAGAFPFAVHTTTASFANGTLRAQFNMIGGKSDQVAGILFGLSPQGEYYAARYNTKEGNLAIWGFANGERRVVARGNVKTQLPLNTWHTLQVTVAGKTVRVSLASDSTLSVTHTFDTAPTGRVGVWVKRDAITAFRAFDVLARP</sequence>
<evidence type="ECO:0008006" key="4">
    <source>
        <dbReference type="Google" id="ProtNLM"/>
    </source>
</evidence>
<feature type="chain" id="PRO_5017611835" description="3-keto-disaccharide hydrolase domain-containing protein" evidence="1">
    <location>
        <begin position="21"/>
        <end position="241"/>
    </location>
</feature>
<dbReference type="AlphaFoldDB" id="A0A3D4VDJ9"/>
<proteinExistence type="predicted"/>
<name>A0A3D4VDJ9_9BACT</name>
<dbReference type="Gene3D" id="2.60.120.560">
    <property type="entry name" value="Exo-inulinase, domain 1"/>
    <property type="match status" value="1"/>
</dbReference>
<keyword evidence="1" id="KW-0732">Signal</keyword>
<evidence type="ECO:0000313" key="3">
    <source>
        <dbReference type="Proteomes" id="UP000264071"/>
    </source>
</evidence>
<dbReference type="EMBL" id="DPIY01000012">
    <property type="protein sequence ID" value="HCT59210.1"/>
    <property type="molecule type" value="Genomic_DNA"/>
</dbReference>
<evidence type="ECO:0000313" key="2">
    <source>
        <dbReference type="EMBL" id="HCT59210.1"/>
    </source>
</evidence>
<dbReference type="Proteomes" id="UP000264071">
    <property type="component" value="Unassembled WGS sequence"/>
</dbReference>